<dbReference type="OrthoDB" id="411064at2759"/>
<reference evidence="4 5" key="1">
    <citation type="submission" date="2020-11" db="EMBL/GenBank/DDBJ databases">
        <title>Kefir isolates.</title>
        <authorList>
            <person name="Marcisauskas S."/>
            <person name="Kim Y."/>
            <person name="Blasche S."/>
        </authorList>
    </citation>
    <scope>NUCLEOTIDE SEQUENCE [LARGE SCALE GENOMIC DNA]</scope>
    <source>
        <strain evidence="4 5">KR</strain>
    </source>
</reference>
<dbReference type="GO" id="GO:0003824">
    <property type="term" value="F:catalytic activity"/>
    <property type="evidence" value="ECO:0007669"/>
    <property type="project" value="InterPro"/>
</dbReference>
<evidence type="ECO:0000259" key="3">
    <source>
        <dbReference type="Pfam" id="PF01557"/>
    </source>
</evidence>
<protein>
    <recommendedName>
        <fullName evidence="3">Fumarylacetoacetase-like C-terminal domain-containing protein</fullName>
    </recommendedName>
</protein>
<sequence length="302" mass="32139">MSWSRLIRFIAREDGKEYYGEPEQSGDLGLLYASGSKITARAISHPFETQSSPSKSIKTLTVDRLLSPLAPRDVTAIRGLGLQYAPDPTQKAASPPVLCLFFKPSSCISGPGDVIPLPVLATEEKNDYEVELCVVIGKAAKDVRAEDAMSYVAGCAFIVFLPIRCLADERQDASSYCVVNDVSSRGLCAKGGQWGVGKTFDGWCPIGPCIVSPSALGKDPHELRITTHVNGKRAQETSTANLLARVPELIARLSHGATLEPGSLILTGSPVAVGRKAPADASSESPFMQDGDEVRLPVTVGL</sequence>
<evidence type="ECO:0000313" key="5">
    <source>
        <dbReference type="Proteomes" id="UP000777482"/>
    </source>
</evidence>
<dbReference type="GO" id="GO:0046872">
    <property type="term" value="F:metal ion binding"/>
    <property type="evidence" value="ECO:0007669"/>
    <property type="project" value="UniProtKB-KW"/>
</dbReference>
<comment type="caution">
    <text evidence="4">The sequence shown here is derived from an EMBL/GenBank/DDBJ whole genome shotgun (WGS) entry which is preliminary data.</text>
</comment>
<organism evidence="4 5">
    <name type="scientific">Rhodotorula mucilaginosa</name>
    <name type="common">Yeast</name>
    <name type="synonym">Rhodotorula rubra</name>
    <dbReference type="NCBI Taxonomy" id="5537"/>
    <lineage>
        <taxon>Eukaryota</taxon>
        <taxon>Fungi</taxon>
        <taxon>Dikarya</taxon>
        <taxon>Basidiomycota</taxon>
        <taxon>Pucciniomycotina</taxon>
        <taxon>Microbotryomycetes</taxon>
        <taxon>Sporidiobolales</taxon>
        <taxon>Sporidiobolaceae</taxon>
        <taxon>Rhodotorula</taxon>
    </lineage>
</organism>
<dbReference type="PANTHER" id="PTHR11820">
    <property type="entry name" value="ACYLPYRUVASE"/>
    <property type="match status" value="1"/>
</dbReference>
<dbReference type="Gene3D" id="3.90.850.10">
    <property type="entry name" value="Fumarylacetoacetase-like, C-terminal domain"/>
    <property type="match status" value="1"/>
</dbReference>
<dbReference type="Proteomes" id="UP000777482">
    <property type="component" value="Unassembled WGS sequence"/>
</dbReference>
<feature type="domain" description="Fumarylacetoacetase-like C-terminal" evidence="3">
    <location>
        <begin position="175"/>
        <end position="298"/>
    </location>
</feature>
<keyword evidence="2" id="KW-0479">Metal-binding</keyword>
<name>A0A9P7B8S1_RHOMI</name>
<dbReference type="Pfam" id="PF01557">
    <property type="entry name" value="FAA_hydrolase"/>
    <property type="match status" value="2"/>
</dbReference>
<dbReference type="SUPFAM" id="SSF56529">
    <property type="entry name" value="FAH"/>
    <property type="match status" value="1"/>
</dbReference>
<dbReference type="InterPro" id="IPR011234">
    <property type="entry name" value="Fumarylacetoacetase-like_C"/>
</dbReference>
<dbReference type="AlphaFoldDB" id="A0A9P7B8S1"/>
<feature type="domain" description="Fumarylacetoacetase-like C-terminal" evidence="3">
    <location>
        <begin position="89"/>
        <end position="156"/>
    </location>
</feature>
<gene>
    <name evidence="4" type="ORF">C6P46_001479</name>
</gene>
<evidence type="ECO:0000256" key="1">
    <source>
        <dbReference type="ARBA" id="ARBA00010211"/>
    </source>
</evidence>
<proteinExistence type="inferred from homology"/>
<evidence type="ECO:0000256" key="2">
    <source>
        <dbReference type="ARBA" id="ARBA00022723"/>
    </source>
</evidence>
<comment type="similarity">
    <text evidence="1">Belongs to the FAH family.</text>
</comment>
<dbReference type="InterPro" id="IPR036663">
    <property type="entry name" value="Fumarylacetoacetase_C_sf"/>
</dbReference>
<dbReference type="EMBL" id="PUHQ01000014">
    <property type="protein sequence ID" value="KAG0664434.1"/>
    <property type="molecule type" value="Genomic_DNA"/>
</dbReference>
<keyword evidence="5" id="KW-1185">Reference proteome</keyword>
<accession>A0A9P7B8S1</accession>
<evidence type="ECO:0000313" key="4">
    <source>
        <dbReference type="EMBL" id="KAG0664434.1"/>
    </source>
</evidence>